<keyword evidence="2" id="KW-1185">Reference proteome</keyword>
<name>A0ABT7FF84_9RHOB</name>
<dbReference type="Proteomes" id="UP001227126">
    <property type="component" value="Unassembled WGS sequence"/>
</dbReference>
<dbReference type="InterPro" id="IPR023614">
    <property type="entry name" value="Porin_dom_sf"/>
</dbReference>
<dbReference type="Gene3D" id="2.40.160.10">
    <property type="entry name" value="Porin"/>
    <property type="match status" value="1"/>
</dbReference>
<evidence type="ECO:0008006" key="3">
    <source>
        <dbReference type="Google" id="ProtNLM"/>
    </source>
</evidence>
<dbReference type="SUPFAM" id="SSF56935">
    <property type="entry name" value="Porins"/>
    <property type="match status" value="1"/>
</dbReference>
<dbReference type="RefSeq" id="WP_284485711.1">
    <property type="nucleotide sequence ID" value="NZ_JASNJE010000012.1"/>
</dbReference>
<evidence type="ECO:0000313" key="1">
    <source>
        <dbReference type="EMBL" id="MDK3073772.1"/>
    </source>
</evidence>
<accession>A0ABT7FF84</accession>
<organism evidence="1 2">
    <name type="scientific">Sedimentitalea xiamensis</name>
    <dbReference type="NCBI Taxonomy" id="3050037"/>
    <lineage>
        <taxon>Bacteria</taxon>
        <taxon>Pseudomonadati</taxon>
        <taxon>Pseudomonadota</taxon>
        <taxon>Alphaproteobacteria</taxon>
        <taxon>Rhodobacterales</taxon>
        <taxon>Paracoccaceae</taxon>
        <taxon>Sedimentitalea</taxon>
    </lineage>
</organism>
<proteinExistence type="predicted"/>
<dbReference type="EMBL" id="JASNJE010000012">
    <property type="protein sequence ID" value="MDK3073772.1"/>
    <property type="molecule type" value="Genomic_DNA"/>
</dbReference>
<protein>
    <recommendedName>
        <fullName evidence="3">Porin</fullName>
    </recommendedName>
</protein>
<evidence type="ECO:0000313" key="2">
    <source>
        <dbReference type="Proteomes" id="UP001227126"/>
    </source>
</evidence>
<gene>
    <name evidence="1" type="ORF">QO034_11665</name>
</gene>
<comment type="caution">
    <text evidence="1">The sequence shown here is derived from an EMBL/GenBank/DDBJ whole genome shotgun (WGS) entry which is preliminary data.</text>
</comment>
<reference evidence="1 2" key="1">
    <citation type="submission" date="2023-05" db="EMBL/GenBank/DDBJ databases">
        <title>Sedimentitalea sp. nov. JM2-8.</title>
        <authorList>
            <person name="Huang J."/>
        </authorList>
    </citation>
    <scope>NUCLEOTIDE SEQUENCE [LARGE SCALE GENOMIC DNA]</scope>
    <source>
        <strain evidence="1 2">JM2-8</strain>
    </source>
</reference>
<sequence length="385" mass="42077">MSGLVLAALAIGPASARDRIFDISTFSEDTEDWRTLRLFTGQTITFYGLISPIVLNYDDGLVSRTYAPVGNSNKTSRLGFRWRIRSFGDWSPIARVEIGLSARPSKEVSLLEPGTNTWSIKDGDLRKLEIIVKHPKYGAFSFGQGSMATHGITEVDYSKTDSASKSNVGRIVASQILRNSDGTLASAEVGAFIDNFDGSNITGTYSDGSRKMRLRYDSPAYRGFALSVALGNEVLRDDAEANADAALTYEADFGDYKLATGLGYSWQSDTRILSGSASVLHEPTGFNLTAAMGHERGGGNFVYLKAGVLRSQWKMGETALALDYYRGDNIYTGGSMAASYGLSFVQFFDRLNLQGYALVRSFDFKQPGASYENSLAVMTGLRWEF</sequence>